<feature type="coiled-coil region" evidence="5">
    <location>
        <begin position="316"/>
        <end position="378"/>
    </location>
</feature>
<dbReference type="InterPro" id="IPR036388">
    <property type="entry name" value="WH-like_DNA-bd_sf"/>
</dbReference>
<dbReference type="InterPro" id="IPR039425">
    <property type="entry name" value="RNA_pol_sigma-70-like"/>
</dbReference>
<dbReference type="InterPro" id="IPR013325">
    <property type="entry name" value="RNA_pol_sigma_r2"/>
</dbReference>
<dbReference type="PANTHER" id="PTHR43133:SF51">
    <property type="entry name" value="RNA POLYMERASE SIGMA FACTOR"/>
    <property type="match status" value="1"/>
</dbReference>
<evidence type="ECO:0000313" key="10">
    <source>
        <dbReference type="Proteomes" id="UP001272242"/>
    </source>
</evidence>
<evidence type="ECO:0000256" key="6">
    <source>
        <dbReference type="SAM" id="MobiDB-lite"/>
    </source>
</evidence>
<keyword evidence="2" id="KW-0805">Transcription regulation</keyword>
<feature type="domain" description="RNA polymerase sigma factor 70 region 4 type 2" evidence="8">
    <location>
        <begin position="133"/>
        <end position="185"/>
    </location>
</feature>
<dbReference type="Pfam" id="PF08281">
    <property type="entry name" value="Sigma70_r4_2"/>
    <property type="match status" value="1"/>
</dbReference>
<keyword evidence="5" id="KW-0175">Coiled coil</keyword>
<organism evidence="9 10">
    <name type="scientific">Gemmata algarum</name>
    <dbReference type="NCBI Taxonomy" id="2975278"/>
    <lineage>
        <taxon>Bacteria</taxon>
        <taxon>Pseudomonadati</taxon>
        <taxon>Planctomycetota</taxon>
        <taxon>Planctomycetia</taxon>
        <taxon>Gemmatales</taxon>
        <taxon>Gemmataceae</taxon>
        <taxon>Gemmata</taxon>
    </lineage>
</organism>
<dbReference type="RefSeq" id="WP_320689519.1">
    <property type="nucleotide sequence ID" value="NZ_JAXBLV010000233.1"/>
</dbReference>
<keyword evidence="3" id="KW-0731">Sigma factor</keyword>
<sequence length="493" mass="53996">MSQRVRGLLDRLLARRKSASCDGVSDAELLLRYSRDRDEAAFELLVWRHGAMVLGLCRRALRDEQLAEDAFQAVFLVLARKAGGVRGNLGGWLFKVARRVSARAAARRPVTQPVPDVPGEPVPDSVERGELSELLDAEVARLPTRLRHPVVLCYLGGISTEDAARELGCPRGTVLSRLAAARARLAQRLTRRGVTLPAAVVAAGGSGLAPRAVSAAVALARQFTTGSGPITTPISLAHGVINSMNRKTLFTAVCGMLLATLASGFGLVSAQSGRSEMVVDRKTATELAPSPSEAKPAPTTAVPDTDDKLLKLEGFASELEAKIRQQEDLIERLERDNARNENSLVDLQKRIAETEQALRAIEREMVRLDAEAKILQNRVRINNDKDNSRIFENGIQREIKKAECDGLRIDRDALKKQLEHAAVPDKRTEHMRTALVPQHEVLAKLQLQLLLLRAKRNGITFPESTGTDAKLDAILKELAALRKEVQELKRGQK</sequence>
<feature type="domain" description="RNA polymerase sigma-70 region 2" evidence="7">
    <location>
        <begin position="46"/>
        <end position="107"/>
    </location>
</feature>
<evidence type="ECO:0000256" key="4">
    <source>
        <dbReference type="ARBA" id="ARBA00023163"/>
    </source>
</evidence>
<dbReference type="Gene3D" id="1.10.1740.10">
    <property type="match status" value="1"/>
</dbReference>
<dbReference type="SUPFAM" id="SSF88946">
    <property type="entry name" value="Sigma2 domain of RNA polymerase sigma factors"/>
    <property type="match status" value="1"/>
</dbReference>
<keyword evidence="4" id="KW-0804">Transcription</keyword>
<dbReference type="PANTHER" id="PTHR43133">
    <property type="entry name" value="RNA POLYMERASE ECF-TYPE SIGMA FACTO"/>
    <property type="match status" value="1"/>
</dbReference>
<evidence type="ECO:0000313" key="9">
    <source>
        <dbReference type="EMBL" id="MDY3563293.1"/>
    </source>
</evidence>
<evidence type="ECO:0000259" key="8">
    <source>
        <dbReference type="Pfam" id="PF08281"/>
    </source>
</evidence>
<evidence type="ECO:0000256" key="3">
    <source>
        <dbReference type="ARBA" id="ARBA00023082"/>
    </source>
</evidence>
<feature type="region of interest" description="Disordered" evidence="6">
    <location>
        <begin position="284"/>
        <end position="304"/>
    </location>
</feature>
<dbReference type="InterPro" id="IPR013249">
    <property type="entry name" value="RNA_pol_sigma70_r4_t2"/>
</dbReference>
<dbReference type="InterPro" id="IPR014284">
    <property type="entry name" value="RNA_pol_sigma-70_dom"/>
</dbReference>
<comment type="similarity">
    <text evidence="1">Belongs to the sigma-70 factor family. ECF subfamily.</text>
</comment>
<gene>
    <name evidence="9" type="ORF">R5W23_004793</name>
</gene>
<evidence type="ECO:0000256" key="5">
    <source>
        <dbReference type="SAM" id="Coils"/>
    </source>
</evidence>
<dbReference type="SUPFAM" id="SSF88659">
    <property type="entry name" value="Sigma3 and sigma4 domains of RNA polymerase sigma factors"/>
    <property type="match status" value="1"/>
</dbReference>
<reference evidence="10" key="1">
    <citation type="journal article" date="2023" name="Mar. Drugs">
        <title>Gemmata algarum, a Novel Planctomycete Isolated from an Algal Mat, Displays Antimicrobial Activity.</title>
        <authorList>
            <person name="Kumar G."/>
            <person name="Kallscheuer N."/>
            <person name="Kashif M."/>
            <person name="Ahamad S."/>
            <person name="Jagadeeshwari U."/>
            <person name="Pannikurungottu S."/>
            <person name="Haufschild T."/>
            <person name="Kabuu M."/>
            <person name="Sasikala C."/>
            <person name="Jogler C."/>
            <person name="Ramana C."/>
        </authorList>
    </citation>
    <scope>NUCLEOTIDE SEQUENCE [LARGE SCALE GENOMIC DNA]</scope>
    <source>
        <strain evidence="10">JC673</strain>
    </source>
</reference>
<proteinExistence type="inferred from homology"/>
<dbReference type="InterPro" id="IPR007627">
    <property type="entry name" value="RNA_pol_sigma70_r2"/>
</dbReference>
<dbReference type="Pfam" id="PF04542">
    <property type="entry name" value="Sigma70_r2"/>
    <property type="match status" value="1"/>
</dbReference>
<protein>
    <submittedName>
        <fullName evidence="9">Sigma-70 family RNA polymerase sigma factor</fullName>
    </submittedName>
</protein>
<evidence type="ECO:0000256" key="2">
    <source>
        <dbReference type="ARBA" id="ARBA00023015"/>
    </source>
</evidence>
<dbReference type="Gene3D" id="1.10.10.10">
    <property type="entry name" value="Winged helix-like DNA-binding domain superfamily/Winged helix DNA-binding domain"/>
    <property type="match status" value="1"/>
</dbReference>
<name>A0ABU5FA60_9BACT</name>
<evidence type="ECO:0000256" key="1">
    <source>
        <dbReference type="ARBA" id="ARBA00010641"/>
    </source>
</evidence>
<evidence type="ECO:0000259" key="7">
    <source>
        <dbReference type="Pfam" id="PF04542"/>
    </source>
</evidence>
<dbReference type="EMBL" id="JAXBLV010000233">
    <property type="protein sequence ID" value="MDY3563293.1"/>
    <property type="molecule type" value="Genomic_DNA"/>
</dbReference>
<dbReference type="Proteomes" id="UP001272242">
    <property type="component" value="Unassembled WGS sequence"/>
</dbReference>
<dbReference type="InterPro" id="IPR013324">
    <property type="entry name" value="RNA_pol_sigma_r3/r4-like"/>
</dbReference>
<comment type="caution">
    <text evidence="9">The sequence shown here is derived from an EMBL/GenBank/DDBJ whole genome shotgun (WGS) entry which is preliminary data.</text>
</comment>
<accession>A0ABU5FA60</accession>
<keyword evidence="10" id="KW-1185">Reference proteome</keyword>
<dbReference type="NCBIfam" id="TIGR02937">
    <property type="entry name" value="sigma70-ECF"/>
    <property type="match status" value="1"/>
</dbReference>